<evidence type="ECO:0000256" key="1">
    <source>
        <dbReference type="SAM" id="Phobius"/>
    </source>
</evidence>
<gene>
    <name evidence="2" type="ORF">PQJ61_06080</name>
</gene>
<name>A0AAJ1IEG0_9SPIO</name>
<keyword evidence="1" id="KW-0812">Transmembrane</keyword>
<evidence type="ECO:0000313" key="3">
    <source>
        <dbReference type="Proteomes" id="UP001221217"/>
    </source>
</evidence>
<protein>
    <submittedName>
        <fullName evidence="2">Uncharacterized protein</fullName>
    </submittedName>
</protein>
<keyword evidence="1" id="KW-1133">Transmembrane helix</keyword>
<feature type="transmembrane region" description="Helical" evidence="1">
    <location>
        <begin position="6"/>
        <end position="28"/>
    </location>
</feature>
<comment type="caution">
    <text evidence="2">The sequence shown here is derived from an EMBL/GenBank/DDBJ whole genome shotgun (WGS) entry which is preliminary data.</text>
</comment>
<keyword evidence="1" id="KW-0472">Membrane</keyword>
<feature type="transmembrane region" description="Helical" evidence="1">
    <location>
        <begin position="226"/>
        <end position="248"/>
    </location>
</feature>
<dbReference type="EMBL" id="JAQQAL010000011">
    <property type="protein sequence ID" value="MDC7226313.1"/>
    <property type="molecule type" value="Genomic_DNA"/>
</dbReference>
<dbReference type="Proteomes" id="UP001221217">
    <property type="component" value="Unassembled WGS sequence"/>
</dbReference>
<feature type="transmembrane region" description="Helical" evidence="1">
    <location>
        <begin position="194"/>
        <end position="214"/>
    </location>
</feature>
<dbReference type="AlphaFoldDB" id="A0AAJ1IEG0"/>
<proteinExistence type="predicted"/>
<feature type="transmembrane region" description="Helical" evidence="1">
    <location>
        <begin position="351"/>
        <end position="375"/>
    </location>
</feature>
<sequence length="376" mass="43015">MQVPILIYIVFIAFVFYAFLPLVGAFSVRQKWRVFRSRVAEAGLSKEVSYSDPPRNSSGQAGMYCFTGELQAIQDDSSIWLNNGRVSVRAEMKGLKLYLLPSNRSIDNEGRNEQNKALLPQDMPKRLSWERVYSLTQGTGVLLSGEVFIENGTPVFRNTEDSPLLVIIYDGKKETILRRSIWSGRQLNEYWNNFTPLSLIAGSFFLFVITFFLLRGSVPDNVSILSGLMIFLPLMPFLPPGIFFYFFFRRLWRSGRYLRGERDLLRLVLSYPDYIEFESCDDAIAEYPDAKLRSCGIIDETKVLSMPCRVYVSADLEAERRSSHFYEDLIVPGDPEDLASKCRSRARIMEILAAASIAVGFIINVVLFYLILLWLI</sequence>
<accession>A0AAJ1IEG0</accession>
<reference evidence="2 3" key="1">
    <citation type="submission" date="2022-12" db="EMBL/GenBank/DDBJ databases">
        <title>Metagenome assembled genome from gulf of manar.</title>
        <authorList>
            <person name="Kohli P."/>
            <person name="Pk S."/>
            <person name="Venkata Ramana C."/>
            <person name="Sasikala C."/>
        </authorList>
    </citation>
    <scope>NUCLEOTIDE SEQUENCE [LARGE SCALE GENOMIC DNA]</scope>
    <source>
        <strain evidence="2">JB008</strain>
    </source>
</reference>
<organism evidence="2 3">
    <name type="scientific">Candidatus Thalassospirochaeta sargassi</name>
    <dbReference type="NCBI Taxonomy" id="3119039"/>
    <lineage>
        <taxon>Bacteria</taxon>
        <taxon>Pseudomonadati</taxon>
        <taxon>Spirochaetota</taxon>
        <taxon>Spirochaetia</taxon>
        <taxon>Spirochaetales</taxon>
        <taxon>Spirochaetaceae</taxon>
        <taxon>Candidatus Thalassospirochaeta</taxon>
    </lineage>
</organism>
<evidence type="ECO:0000313" key="2">
    <source>
        <dbReference type="EMBL" id="MDC7226313.1"/>
    </source>
</evidence>